<dbReference type="InterPro" id="IPR003439">
    <property type="entry name" value="ABC_transporter-like_ATP-bd"/>
</dbReference>
<feature type="domain" description="ABC transporter" evidence="5">
    <location>
        <begin position="6"/>
        <end position="234"/>
    </location>
</feature>
<evidence type="ECO:0000256" key="1">
    <source>
        <dbReference type="ARBA" id="ARBA00005417"/>
    </source>
</evidence>
<evidence type="ECO:0000313" key="7">
    <source>
        <dbReference type="Proteomes" id="UP001141422"/>
    </source>
</evidence>
<evidence type="ECO:0000313" key="6">
    <source>
        <dbReference type="EMBL" id="MCZ0861495.1"/>
    </source>
</evidence>
<sequence>MNESVCKITGLTKVYGRKKVLNAVSLTLEPGKIYGLIGQNGAGKTTLMRIIAGLSYASEGTLELFGVSGEKNLEHERQRIGCMIEEPALVPRMTAKENLRFYRLMRGVRDERVEDDLLALVGLRDAGDKKVQDFSFGMKQRLGIAVTLIGDPDLLILDEPLNGLDPVGIVEMRNLLINLCVERHVTIFLSSHNLPELYQTATDYLIIHYGRIKQTFTLAELRERCRHYLHVNSDQPERMMQVFAEHLPTARCRVLPDGSVNLYEYPDQETVAKLLFANGVVVTDLSVSGESLEEYYVSIVGGKNNVC</sequence>
<dbReference type="SMART" id="SM00382">
    <property type="entry name" value="AAA"/>
    <property type="match status" value="1"/>
</dbReference>
<protein>
    <submittedName>
        <fullName evidence="6">ABC transporter ATP-binding protein</fullName>
    </submittedName>
</protein>
<dbReference type="RefSeq" id="WP_268925685.1">
    <property type="nucleotide sequence ID" value="NZ_JAPTGB010000026.1"/>
</dbReference>
<gene>
    <name evidence="6" type="ORF">O0S10_09730</name>
</gene>
<proteinExistence type="inferred from homology"/>
<keyword evidence="4 6" id="KW-0067">ATP-binding</keyword>
<evidence type="ECO:0000256" key="2">
    <source>
        <dbReference type="ARBA" id="ARBA00022448"/>
    </source>
</evidence>
<dbReference type="PANTHER" id="PTHR43335:SF8">
    <property type="entry name" value="ABC TRANSPORTER, ATP-BINDING PROTEIN"/>
    <property type="match status" value="1"/>
</dbReference>
<name>A0ABT4IK06_9EURY</name>
<organism evidence="6 7">
    <name type="scientific">Methanocorpusculum petauri</name>
    <dbReference type="NCBI Taxonomy" id="3002863"/>
    <lineage>
        <taxon>Archaea</taxon>
        <taxon>Methanobacteriati</taxon>
        <taxon>Methanobacteriota</taxon>
        <taxon>Stenosarchaea group</taxon>
        <taxon>Methanomicrobia</taxon>
        <taxon>Methanomicrobiales</taxon>
        <taxon>Methanocorpusculaceae</taxon>
        <taxon>Methanocorpusculum</taxon>
    </lineage>
</organism>
<dbReference type="SUPFAM" id="SSF52540">
    <property type="entry name" value="P-loop containing nucleoside triphosphate hydrolases"/>
    <property type="match status" value="1"/>
</dbReference>
<keyword evidence="7" id="KW-1185">Reference proteome</keyword>
<dbReference type="Pfam" id="PF00005">
    <property type="entry name" value="ABC_tran"/>
    <property type="match status" value="1"/>
</dbReference>
<dbReference type="InterPro" id="IPR017871">
    <property type="entry name" value="ABC_transporter-like_CS"/>
</dbReference>
<comment type="caution">
    <text evidence="6">The sequence shown here is derived from an EMBL/GenBank/DDBJ whole genome shotgun (WGS) entry which is preliminary data.</text>
</comment>
<dbReference type="PANTHER" id="PTHR43335">
    <property type="entry name" value="ABC TRANSPORTER, ATP-BINDING PROTEIN"/>
    <property type="match status" value="1"/>
</dbReference>
<dbReference type="Proteomes" id="UP001141422">
    <property type="component" value="Unassembled WGS sequence"/>
</dbReference>
<dbReference type="PROSITE" id="PS00211">
    <property type="entry name" value="ABC_TRANSPORTER_1"/>
    <property type="match status" value="1"/>
</dbReference>
<comment type="similarity">
    <text evidence="1">Belongs to the ABC transporter superfamily.</text>
</comment>
<evidence type="ECO:0000259" key="5">
    <source>
        <dbReference type="PROSITE" id="PS50893"/>
    </source>
</evidence>
<dbReference type="InterPro" id="IPR003593">
    <property type="entry name" value="AAA+_ATPase"/>
</dbReference>
<dbReference type="InterPro" id="IPR027417">
    <property type="entry name" value="P-loop_NTPase"/>
</dbReference>
<accession>A0ABT4IK06</accession>
<evidence type="ECO:0000256" key="4">
    <source>
        <dbReference type="ARBA" id="ARBA00022840"/>
    </source>
</evidence>
<dbReference type="EMBL" id="JAPTGB010000026">
    <property type="protein sequence ID" value="MCZ0861495.1"/>
    <property type="molecule type" value="Genomic_DNA"/>
</dbReference>
<keyword evidence="2" id="KW-0813">Transport</keyword>
<dbReference type="Gene3D" id="3.40.50.300">
    <property type="entry name" value="P-loop containing nucleotide triphosphate hydrolases"/>
    <property type="match status" value="1"/>
</dbReference>
<keyword evidence="3" id="KW-0547">Nucleotide-binding</keyword>
<dbReference type="PROSITE" id="PS50893">
    <property type="entry name" value="ABC_TRANSPORTER_2"/>
    <property type="match status" value="1"/>
</dbReference>
<dbReference type="GO" id="GO:0005524">
    <property type="term" value="F:ATP binding"/>
    <property type="evidence" value="ECO:0007669"/>
    <property type="project" value="UniProtKB-KW"/>
</dbReference>
<evidence type="ECO:0000256" key="3">
    <source>
        <dbReference type="ARBA" id="ARBA00022741"/>
    </source>
</evidence>
<reference evidence="6" key="1">
    <citation type="submission" date="2022-12" db="EMBL/GenBank/DDBJ databases">
        <title>Isolation and characterisation of novel Methanocorpusculum spp. from native Australian herbivores indicates the genus is ancestrally host-associated.</title>
        <authorList>
            <person name="Volmer J.G."/>
            <person name="Soo R.M."/>
            <person name="Evans P.N."/>
            <person name="Hoedt E.C."/>
            <person name="Astorga Alsina A.L."/>
            <person name="Woodcroft B.J."/>
            <person name="Tyson G.W."/>
            <person name="Hugenholtz P."/>
            <person name="Morrison M."/>
        </authorList>
    </citation>
    <scope>NUCLEOTIDE SEQUENCE</scope>
    <source>
        <strain evidence="6">MG</strain>
    </source>
</reference>